<accession>A0A2P2BWJ9</accession>
<organism evidence="2">
    <name type="scientific">metagenome</name>
    <dbReference type="NCBI Taxonomy" id="256318"/>
    <lineage>
        <taxon>unclassified sequences</taxon>
        <taxon>metagenomes</taxon>
    </lineage>
</organism>
<evidence type="ECO:0000259" key="1">
    <source>
        <dbReference type="Pfam" id="PF08818"/>
    </source>
</evidence>
<gene>
    <name evidence="2" type="ORF">NOCA2120156</name>
</gene>
<sequence length="115" mass="12660">MSSFDDYLDSVADAADRAALQHVREVVLAVEPTAEEGTSYAMPAFRFRSKPLLGVTAAKTHLSLFPFSPAVIDAVRHRLDGHRLSKGTVRFTAETPVPDEILLEIVRLRRAEITG</sequence>
<dbReference type="Pfam" id="PF08818">
    <property type="entry name" value="DUF1801"/>
    <property type="match status" value="1"/>
</dbReference>
<dbReference type="AlphaFoldDB" id="A0A2P2BWJ9"/>
<name>A0A2P2BWJ9_9ZZZZ</name>
<dbReference type="EMBL" id="CZKA01000004">
    <property type="protein sequence ID" value="CUR54123.1"/>
    <property type="molecule type" value="Genomic_DNA"/>
</dbReference>
<protein>
    <recommendedName>
        <fullName evidence="1">YdhG-like domain-containing protein</fullName>
    </recommendedName>
</protein>
<proteinExistence type="predicted"/>
<reference evidence="2" key="1">
    <citation type="submission" date="2015-08" db="EMBL/GenBank/DDBJ databases">
        <authorList>
            <person name="Babu N.S."/>
            <person name="Beckwith C.J."/>
            <person name="Beseler K.G."/>
            <person name="Brison A."/>
            <person name="Carone J.V."/>
            <person name="Caskin T.P."/>
            <person name="Diamond M."/>
            <person name="Durham M.E."/>
            <person name="Foxe J.M."/>
            <person name="Go M."/>
            <person name="Henderson B.A."/>
            <person name="Jones I.B."/>
            <person name="McGettigan J.A."/>
            <person name="Micheletti S.J."/>
            <person name="Nasrallah M.E."/>
            <person name="Ortiz D."/>
            <person name="Piller C.R."/>
            <person name="Privatt S.R."/>
            <person name="Schneider S.L."/>
            <person name="Sharp S."/>
            <person name="Smith T.C."/>
            <person name="Stanton J.D."/>
            <person name="Ullery H.E."/>
            <person name="Wilson R.J."/>
            <person name="Serrano M.G."/>
            <person name="Buck G."/>
            <person name="Lee V."/>
            <person name="Wang Y."/>
            <person name="Carvalho R."/>
            <person name="Voegtly L."/>
            <person name="Shi R."/>
            <person name="Duckworth R."/>
            <person name="Johnson A."/>
            <person name="Loviza R."/>
            <person name="Walstead R."/>
            <person name="Shah Z."/>
            <person name="Kiflezghi M."/>
            <person name="Wade K."/>
            <person name="Ball S.L."/>
            <person name="Bradley K.W."/>
            <person name="Asai D.J."/>
            <person name="Bowman C.A."/>
            <person name="Russell D.A."/>
            <person name="Pope W.H."/>
            <person name="Jacobs-Sera D."/>
            <person name="Hendrix R.W."/>
            <person name="Hatfull G.F."/>
        </authorList>
    </citation>
    <scope>NUCLEOTIDE SEQUENCE</scope>
</reference>
<dbReference type="SUPFAM" id="SSF159888">
    <property type="entry name" value="YdhG-like"/>
    <property type="match status" value="1"/>
</dbReference>
<feature type="domain" description="YdhG-like" evidence="1">
    <location>
        <begin position="17"/>
        <end position="107"/>
    </location>
</feature>
<dbReference type="Gene3D" id="3.90.1150.200">
    <property type="match status" value="1"/>
</dbReference>
<dbReference type="InterPro" id="IPR014922">
    <property type="entry name" value="YdhG-like"/>
</dbReference>
<evidence type="ECO:0000313" key="2">
    <source>
        <dbReference type="EMBL" id="CUR54123.1"/>
    </source>
</evidence>